<evidence type="ECO:0000259" key="9">
    <source>
        <dbReference type="PROSITE" id="PS50850"/>
    </source>
</evidence>
<keyword evidence="6 8" id="KW-1133">Transmembrane helix</keyword>
<name>A0A9X4M198_9ACTN</name>
<evidence type="ECO:0000313" key="10">
    <source>
        <dbReference type="EMBL" id="MDG3014939.1"/>
    </source>
</evidence>
<keyword evidence="7 8" id="KW-0472">Membrane</keyword>
<keyword evidence="5 8" id="KW-0812">Transmembrane</keyword>
<dbReference type="GO" id="GO:0005886">
    <property type="term" value="C:plasma membrane"/>
    <property type="evidence" value="ECO:0007669"/>
    <property type="project" value="UniProtKB-SubCell"/>
</dbReference>
<comment type="similarity">
    <text evidence="2">Belongs to the major facilitator superfamily. EmrB family.</text>
</comment>
<dbReference type="GO" id="GO:0022857">
    <property type="term" value="F:transmembrane transporter activity"/>
    <property type="evidence" value="ECO:0007669"/>
    <property type="project" value="InterPro"/>
</dbReference>
<dbReference type="PROSITE" id="PS50850">
    <property type="entry name" value="MFS"/>
    <property type="match status" value="1"/>
</dbReference>
<dbReference type="SUPFAM" id="SSF103473">
    <property type="entry name" value="MFS general substrate transporter"/>
    <property type="match status" value="1"/>
</dbReference>
<comment type="subcellular location">
    <subcellularLocation>
        <location evidence="1">Cell membrane</location>
        <topology evidence="1">Multi-pass membrane protein</topology>
    </subcellularLocation>
</comment>
<dbReference type="Proteomes" id="UP001152755">
    <property type="component" value="Unassembled WGS sequence"/>
</dbReference>
<dbReference type="PRINTS" id="PR01036">
    <property type="entry name" value="TCRTETB"/>
</dbReference>
<feature type="transmembrane region" description="Helical" evidence="8">
    <location>
        <begin position="20"/>
        <end position="43"/>
    </location>
</feature>
<evidence type="ECO:0000256" key="8">
    <source>
        <dbReference type="SAM" id="Phobius"/>
    </source>
</evidence>
<comment type="caution">
    <text evidence="10">The sequence shown here is derived from an EMBL/GenBank/DDBJ whole genome shotgun (WGS) entry which is preliminary data.</text>
</comment>
<dbReference type="InterPro" id="IPR036259">
    <property type="entry name" value="MFS_trans_sf"/>
</dbReference>
<evidence type="ECO:0000256" key="5">
    <source>
        <dbReference type="ARBA" id="ARBA00022692"/>
    </source>
</evidence>
<feature type="transmembrane region" description="Helical" evidence="8">
    <location>
        <begin position="176"/>
        <end position="196"/>
    </location>
</feature>
<feature type="transmembrane region" description="Helical" evidence="8">
    <location>
        <begin position="310"/>
        <end position="327"/>
    </location>
</feature>
<evidence type="ECO:0000313" key="11">
    <source>
        <dbReference type="Proteomes" id="UP001152755"/>
    </source>
</evidence>
<reference evidence="10" key="1">
    <citation type="submission" date="2022-08" db="EMBL/GenBank/DDBJ databases">
        <title>Genome analysis of Corynebacteriales strain.</title>
        <authorList>
            <person name="Lee S.D."/>
        </authorList>
    </citation>
    <scope>NUCLEOTIDE SEQUENCE</scope>
    <source>
        <strain evidence="10">D3-21</strain>
    </source>
</reference>
<evidence type="ECO:0000256" key="4">
    <source>
        <dbReference type="ARBA" id="ARBA00022475"/>
    </source>
</evidence>
<feature type="transmembrane region" description="Helical" evidence="8">
    <location>
        <begin position="208"/>
        <end position="225"/>
    </location>
</feature>
<sequence length="491" mass="50612">MNSPESTAGLTVRPPTTRPWSALAAVCVGFFMIMVDSTIVAVATPALMAGLGADVNAAVWVTSAYLLAFAVPLLFTGRLGDQFGPKNLYMVGLAVFTVASVACGLSGSITMLIAARALQGAGAALLTPQTMTVITRVFPADKRGSAMGVWGSVVGVALLVGPIVGGLLTDALGWQFIFFINIPVGIAALAMASRFVPTLPTTPHRFDVVGIALSAVGMFALVFGIQQGQAYHWNSTVWASIGCGIAALALFVWGQWCTTGEPLVPLTLFADRNFSLSTIAVVAAGFAITGMTLPLMLFAQEVEGLTSTRAALLLLPMAVLSAVLAPFAGRLVDHAHPRYIAGFGILCFAAALLWFAAVMRPGLAIWELLLPMALLGVANAFIWAPLSATATHNLPDNQAGAGSGVYNTARQIGGVLGSAGVGAVMQSRLSANLTTGAPHNTPGYATAMGQSLLLPVAVLAIGVLATAMFARPSRGVAHLADTTAPESVRVR</sequence>
<proteinExistence type="inferred from homology"/>
<evidence type="ECO:0000256" key="2">
    <source>
        <dbReference type="ARBA" id="ARBA00008537"/>
    </source>
</evidence>
<dbReference type="EMBL" id="JANRHA010000006">
    <property type="protein sequence ID" value="MDG3014939.1"/>
    <property type="molecule type" value="Genomic_DNA"/>
</dbReference>
<feature type="transmembrane region" description="Helical" evidence="8">
    <location>
        <begin position="87"/>
        <end position="105"/>
    </location>
</feature>
<evidence type="ECO:0000256" key="3">
    <source>
        <dbReference type="ARBA" id="ARBA00022448"/>
    </source>
</evidence>
<keyword evidence="4" id="KW-1003">Cell membrane</keyword>
<gene>
    <name evidence="10" type="ORF">NVS88_10255</name>
</gene>
<feature type="domain" description="Major facilitator superfamily (MFS) profile" evidence="9">
    <location>
        <begin position="22"/>
        <end position="474"/>
    </location>
</feature>
<feature type="transmembrane region" description="Helical" evidence="8">
    <location>
        <begin position="237"/>
        <end position="256"/>
    </location>
</feature>
<dbReference type="InterPro" id="IPR004638">
    <property type="entry name" value="EmrB-like"/>
</dbReference>
<dbReference type="PANTHER" id="PTHR42718:SF42">
    <property type="entry name" value="EXPORT PROTEIN"/>
    <property type="match status" value="1"/>
</dbReference>
<dbReference type="AlphaFoldDB" id="A0A9X4M198"/>
<dbReference type="FunFam" id="1.20.1720.10:FF:000021">
    <property type="entry name" value="Drug resistance transporter, EmrB/QacA subfamily"/>
    <property type="match status" value="1"/>
</dbReference>
<feature type="transmembrane region" description="Helical" evidence="8">
    <location>
        <begin position="365"/>
        <end position="386"/>
    </location>
</feature>
<feature type="transmembrane region" description="Helical" evidence="8">
    <location>
        <begin position="339"/>
        <end position="358"/>
    </location>
</feature>
<feature type="transmembrane region" description="Helical" evidence="8">
    <location>
        <begin position="276"/>
        <end position="298"/>
    </location>
</feature>
<feature type="transmembrane region" description="Helical" evidence="8">
    <location>
        <begin position="452"/>
        <end position="470"/>
    </location>
</feature>
<evidence type="ECO:0000256" key="1">
    <source>
        <dbReference type="ARBA" id="ARBA00004651"/>
    </source>
</evidence>
<keyword evidence="11" id="KW-1185">Reference proteome</keyword>
<dbReference type="NCBIfam" id="TIGR00711">
    <property type="entry name" value="efflux_EmrB"/>
    <property type="match status" value="1"/>
</dbReference>
<dbReference type="Gene3D" id="1.20.1720.10">
    <property type="entry name" value="Multidrug resistance protein D"/>
    <property type="match status" value="1"/>
</dbReference>
<feature type="transmembrane region" description="Helical" evidence="8">
    <location>
        <begin position="150"/>
        <end position="169"/>
    </location>
</feature>
<dbReference type="Gene3D" id="1.20.1250.20">
    <property type="entry name" value="MFS general substrate transporter like domains"/>
    <property type="match status" value="1"/>
</dbReference>
<dbReference type="PANTHER" id="PTHR42718">
    <property type="entry name" value="MAJOR FACILITATOR SUPERFAMILY MULTIDRUG TRANSPORTER MFSC"/>
    <property type="match status" value="1"/>
</dbReference>
<evidence type="ECO:0000256" key="6">
    <source>
        <dbReference type="ARBA" id="ARBA00022989"/>
    </source>
</evidence>
<evidence type="ECO:0000256" key="7">
    <source>
        <dbReference type="ARBA" id="ARBA00023136"/>
    </source>
</evidence>
<feature type="transmembrane region" description="Helical" evidence="8">
    <location>
        <begin position="55"/>
        <end position="75"/>
    </location>
</feature>
<organism evidence="10 11">
    <name type="scientific">Speluncibacter jeojiensis</name>
    <dbReference type="NCBI Taxonomy" id="2710754"/>
    <lineage>
        <taxon>Bacteria</taxon>
        <taxon>Bacillati</taxon>
        <taxon>Actinomycetota</taxon>
        <taxon>Actinomycetes</taxon>
        <taxon>Mycobacteriales</taxon>
        <taxon>Speluncibacteraceae</taxon>
        <taxon>Speluncibacter</taxon>
    </lineage>
</organism>
<dbReference type="InterPro" id="IPR020846">
    <property type="entry name" value="MFS_dom"/>
</dbReference>
<accession>A0A9X4M198</accession>
<dbReference type="RefSeq" id="WP_332519849.1">
    <property type="nucleotide sequence ID" value="NZ_JANRHA010000006.1"/>
</dbReference>
<dbReference type="Pfam" id="PF07690">
    <property type="entry name" value="MFS_1"/>
    <property type="match status" value="1"/>
</dbReference>
<dbReference type="InterPro" id="IPR011701">
    <property type="entry name" value="MFS"/>
</dbReference>
<protein>
    <submittedName>
        <fullName evidence="10">DHA2 family efflux MFS transporter permease subunit</fullName>
    </submittedName>
</protein>
<keyword evidence="3" id="KW-0813">Transport</keyword>